<keyword evidence="1" id="KW-0560">Oxidoreductase</keyword>
<keyword evidence="2" id="KW-0503">Monooxygenase</keyword>
<dbReference type="RefSeq" id="WP_202343366.1">
    <property type="nucleotide sequence ID" value="NZ_BAAAPI010000001.1"/>
</dbReference>
<feature type="domain" description="Luciferase-like" evidence="3">
    <location>
        <begin position="1"/>
        <end position="303"/>
    </location>
</feature>
<comment type="caution">
    <text evidence="4">The sequence shown here is derived from an EMBL/GenBank/DDBJ whole genome shotgun (WGS) entry which is preliminary data.</text>
</comment>
<evidence type="ECO:0000313" key="5">
    <source>
        <dbReference type="Proteomes" id="UP001645859"/>
    </source>
</evidence>
<dbReference type="InterPro" id="IPR011251">
    <property type="entry name" value="Luciferase-like_dom"/>
</dbReference>
<evidence type="ECO:0000259" key="3">
    <source>
        <dbReference type="Pfam" id="PF00296"/>
    </source>
</evidence>
<evidence type="ECO:0000313" key="4">
    <source>
        <dbReference type="EMBL" id="MBL3678135.1"/>
    </source>
</evidence>
<keyword evidence="5" id="KW-1185">Reference proteome</keyword>
<dbReference type="InterPro" id="IPR050766">
    <property type="entry name" value="Bact_Lucif_Oxidored"/>
</dbReference>
<name>A0ABS1SC65_9MICO</name>
<reference evidence="4 5" key="1">
    <citation type="submission" date="2018-09" db="EMBL/GenBank/DDBJ databases">
        <title>Comparative genomics of Leucobacter spp.</title>
        <authorList>
            <person name="Reis A.C."/>
            <person name="Kolvenbach B.A."/>
            <person name="Corvini P.F.X."/>
            <person name="Nunes O.C."/>
        </authorList>
    </citation>
    <scope>NUCLEOTIDE SEQUENCE [LARGE SCALE GENOMIC DNA]</scope>
    <source>
        <strain evidence="4 5">TAN 31504</strain>
    </source>
</reference>
<dbReference type="PANTHER" id="PTHR30137:SF8">
    <property type="entry name" value="BLR5498 PROTEIN"/>
    <property type="match status" value="1"/>
</dbReference>
<accession>A0ABS1SC65</accession>
<gene>
    <name evidence="4" type="ORF">D3230_02285</name>
</gene>
<dbReference type="Proteomes" id="UP001645859">
    <property type="component" value="Unassembled WGS sequence"/>
</dbReference>
<protein>
    <submittedName>
        <fullName evidence="4">LLM class flavin-dependent oxidoreductase</fullName>
    </submittedName>
</protein>
<organism evidence="4 5">
    <name type="scientific">Leucobacter chromiireducens subsp. solipictus</name>
    <dbReference type="NCBI Taxonomy" id="398235"/>
    <lineage>
        <taxon>Bacteria</taxon>
        <taxon>Bacillati</taxon>
        <taxon>Actinomycetota</taxon>
        <taxon>Actinomycetes</taxon>
        <taxon>Micrococcales</taxon>
        <taxon>Microbacteriaceae</taxon>
        <taxon>Leucobacter</taxon>
    </lineage>
</organism>
<evidence type="ECO:0000256" key="1">
    <source>
        <dbReference type="ARBA" id="ARBA00023002"/>
    </source>
</evidence>
<dbReference type="Gene3D" id="3.20.20.30">
    <property type="entry name" value="Luciferase-like domain"/>
    <property type="match status" value="1"/>
</dbReference>
<evidence type="ECO:0000256" key="2">
    <source>
        <dbReference type="ARBA" id="ARBA00023033"/>
    </source>
</evidence>
<proteinExistence type="predicted"/>
<dbReference type="SUPFAM" id="SSF51679">
    <property type="entry name" value="Bacterial luciferase-like"/>
    <property type="match status" value="1"/>
</dbReference>
<dbReference type="PANTHER" id="PTHR30137">
    <property type="entry name" value="LUCIFERASE-LIKE MONOOXYGENASE"/>
    <property type="match status" value="1"/>
</dbReference>
<dbReference type="EMBL" id="QYAC01000001">
    <property type="protein sequence ID" value="MBL3678135.1"/>
    <property type="molecule type" value="Genomic_DNA"/>
</dbReference>
<sequence>MQLGVYSFGNQATDPATGKLVSTAQAQRDLLEAIELADQVGLEFFGIGEHHTEEMPASAAAVIFAAAAARTKRIRLGSAVTVLSTEDPVRVFQQFATLDALSNGRAEITAGRGSSIESYPLFGYKLEDYDTLYAEKLELLLALNAGPRVSWSGTMRAALNDELVVPRPDRGELPIWLGTGGSPNSTVRAGQLQLPVSYGIIGGDPVRFRALADLYRRAWAAGPATERLPQISVGNPGFIGDTDQSARDTFWPTWYRGMADIGKRRGFAPPQRAHYDIDAEHGALFIGGPEQIAERIIRLHGAMGHMRQFFQMDFLGLPQRDLLRSIELLGTRVKPLVDAELGPEPEVVPNPLDARVAGAAAEAGE</sequence>
<dbReference type="Pfam" id="PF00296">
    <property type="entry name" value="Bac_luciferase"/>
    <property type="match status" value="1"/>
</dbReference>
<dbReference type="InterPro" id="IPR036661">
    <property type="entry name" value="Luciferase-like_sf"/>
</dbReference>